<gene>
    <name evidence="5" type="ORF">FRACYDRAFT_244921</name>
</gene>
<keyword evidence="1" id="KW-0479">Metal-binding</keyword>
<dbReference type="InterPro" id="IPR039903">
    <property type="entry name" value="Zswim2"/>
</dbReference>
<dbReference type="GO" id="GO:0061630">
    <property type="term" value="F:ubiquitin protein ligase activity"/>
    <property type="evidence" value="ECO:0007669"/>
    <property type="project" value="InterPro"/>
</dbReference>
<keyword evidence="3" id="KW-1133">Transmembrane helix</keyword>
<evidence type="ECO:0000256" key="1">
    <source>
        <dbReference type="PROSITE-ProRule" id="PRU00175"/>
    </source>
</evidence>
<evidence type="ECO:0000313" key="5">
    <source>
        <dbReference type="EMBL" id="OEU11797.1"/>
    </source>
</evidence>
<evidence type="ECO:0000313" key="6">
    <source>
        <dbReference type="Proteomes" id="UP000095751"/>
    </source>
</evidence>
<feature type="domain" description="RING-type" evidence="4">
    <location>
        <begin position="244"/>
        <end position="299"/>
    </location>
</feature>
<proteinExistence type="predicted"/>
<keyword evidence="1" id="KW-0862">Zinc</keyword>
<sequence length="377" mass="41532">MDDIEGDDGGSSTWMLIVAVIALFVLCACAAEIAGRITRSQPQYPTTAAAANRTVDTSYAGVIAKMTVEESIVLYNDAFDTNKNQIILTSNHIIVDGHHASSLENGGKDNDGDDVNDDNDNDSEHSIYLALENARIRRRSSILSKQRSTVTLNNGDTANGDTDVTTTTTMGNCKKTPSKRSSIVHPRNSVVSGGGDTIATEGGVVNVIAAENNNKSNSSNINRRSSITMAGQKIPGENVIRGECVICFEDMEIGEHIVWSESQSCRHVYHKECMVAFLAHKRRSKKEVKLDDNPCPTCRRKFILSMRTKTKTNDDDDDSIIRDELHALQSIFDLLDIDDANSNSNIKKKNKNKPIMDVNKRRTLGFRLTKLQQQANK</sequence>
<dbReference type="Pfam" id="PF13639">
    <property type="entry name" value="zf-RING_2"/>
    <property type="match status" value="1"/>
</dbReference>
<organism evidence="5 6">
    <name type="scientific">Fragilariopsis cylindrus CCMP1102</name>
    <dbReference type="NCBI Taxonomy" id="635003"/>
    <lineage>
        <taxon>Eukaryota</taxon>
        <taxon>Sar</taxon>
        <taxon>Stramenopiles</taxon>
        <taxon>Ochrophyta</taxon>
        <taxon>Bacillariophyta</taxon>
        <taxon>Bacillariophyceae</taxon>
        <taxon>Bacillariophycidae</taxon>
        <taxon>Bacillariales</taxon>
        <taxon>Bacillariaceae</taxon>
        <taxon>Fragilariopsis</taxon>
    </lineage>
</organism>
<dbReference type="Gene3D" id="3.30.40.10">
    <property type="entry name" value="Zinc/RING finger domain, C3HC4 (zinc finger)"/>
    <property type="match status" value="1"/>
</dbReference>
<dbReference type="InterPro" id="IPR013083">
    <property type="entry name" value="Znf_RING/FYVE/PHD"/>
</dbReference>
<evidence type="ECO:0000256" key="3">
    <source>
        <dbReference type="SAM" id="Phobius"/>
    </source>
</evidence>
<dbReference type="InterPro" id="IPR001841">
    <property type="entry name" value="Znf_RING"/>
</dbReference>
<dbReference type="SUPFAM" id="SSF57850">
    <property type="entry name" value="RING/U-box"/>
    <property type="match status" value="1"/>
</dbReference>
<dbReference type="Proteomes" id="UP000095751">
    <property type="component" value="Unassembled WGS sequence"/>
</dbReference>
<evidence type="ECO:0000256" key="2">
    <source>
        <dbReference type="SAM" id="MobiDB-lite"/>
    </source>
</evidence>
<dbReference type="GO" id="GO:0008270">
    <property type="term" value="F:zinc ion binding"/>
    <property type="evidence" value="ECO:0007669"/>
    <property type="project" value="UniProtKB-KW"/>
</dbReference>
<dbReference type="PROSITE" id="PS50089">
    <property type="entry name" value="ZF_RING_2"/>
    <property type="match status" value="1"/>
</dbReference>
<dbReference type="AlphaFoldDB" id="A0A1E7F0Y2"/>
<keyword evidence="6" id="KW-1185">Reference proteome</keyword>
<dbReference type="CDD" id="cd16448">
    <property type="entry name" value="RING-H2"/>
    <property type="match status" value="1"/>
</dbReference>
<keyword evidence="1" id="KW-0863">Zinc-finger</keyword>
<dbReference type="PANTHER" id="PTHR21540">
    <property type="entry name" value="RING FINGER AND SWIM DOMAIN-CONTAINING PROTEIN 2"/>
    <property type="match status" value="1"/>
</dbReference>
<evidence type="ECO:0000259" key="4">
    <source>
        <dbReference type="PROSITE" id="PS50089"/>
    </source>
</evidence>
<feature type="compositionally biased region" description="Low complexity" evidence="2">
    <location>
        <begin position="153"/>
        <end position="169"/>
    </location>
</feature>
<feature type="transmembrane region" description="Helical" evidence="3">
    <location>
        <begin position="12"/>
        <end position="34"/>
    </location>
</feature>
<dbReference type="OrthoDB" id="48856at2759"/>
<dbReference type="SMART" id="SM00184">
    <property type="entry name" value="RING"/>
    <property type="match status" value="1"/>
</dbReference>
<dbReference type="InParanoid" id="A0A1E7F0Y2"/>
<reference evidence="5 6" key="1">
    <citation type="submission" date="2016-09" db="EMBL/GenBank/DDBJ databases">
        <title>Extensive genetic diversity and differential bi-allelic expression allows diatom success in the polar Southern Ocean.</title>
        <authorList>
            <consortium name="DOE Joint Genome Institute"/>
            <person name="Mock T."/>
            <person name="Otillar R.P."/>
            <person name="Strauss J."/>
            <person name="Dupont C."/>
            <person name="Frickenhaus S."/>
            <person name="Maumus F."/>
            <person name="Mcmullan M."/>
            <person name="Sanges R."/>
            <person name="Schmutz J."/>
            <person name="Toseland A."/>
            <person name="Valas R."/>
            <person name="Veluchamy A."/>
            <person name="Ward B.J."/>
            <person name="Allen A."/>
            <person name="Barry K."/>
            <person name="Falciatore A."/>
            <person name="Ferrante M."/>
            <person name="Fortunato A.E."/>
            <person name="Gloeckner G."/>
            <person name="Gruber A."/>
            <person name="Hipkin R."/>
            <person name="Janech M."/>
            <person name="Kroth P."/>
            <person name="Leese F."/>
            <person name="Lindquist E."/>
            <person name="Lyon B.R."/>
            <person name="Martin J."/>
            <person name="Mayer C."/>
            <person name="Parker M."/>
            <person name="Quesneville H."/>
            <person name="Raymond J."/>
            <person name="Uhlig C."/>
            <person name="Valentin K.U."/>
            <person name="Worden A.Z."/>
            <person name="Armbrust E.V."/>
            <person name="Bowler C."/>
            <person name="Green B."/>
            <person name="Moulton V."/>
            <person name="Van Oosterhout C."/>
            <person name="Grigoriev I."/>
        </authorList>
    </citation>
    <scope>NUCLEOTIDE SEQUENCE [LARGE SCALE GENOMIC DNA]</scope>
    <source>
        <strain evidence="5 6">CCMP1102</strain>
    </source>
</reference>
<keyword evidence="3" id="KW-0812">Transmembrane</keyword>
<feature type="region of interest" description="Disordered" evidence="2">
    <location>
        <begin position="103"/>
        <end position="123"/>
    </location>
</feature>
<dbReference type="KEGG" id="fcy:FRACYDRAFT_244921"/>
<name>A0A1E7F0Y2_9STRA</name>
<protein>
    <recommendedName>
        <fullName evidence="4">RING-type domain-containing protein</fullName>
    </recommendedName>
</protein>
<feature type="region of interest" description="Disordered" evidence="2">
    <location>
        <begin position="153"/>
        <end position="195"/>
    </location>
</feature>
<accession>A0A1E7F0Y2</accession>
<keyword evidence="3" id="KW-0472">Membrane</keyword>
<dbReference type="EMBL" id="KV784366">
    <property type="protein sequence ID" value="OEU11797.1"/>
    <property type="molecule type" value="Genomic_DNA"/>
</dbReference>
<dbReference type="PANTHER" id="PTHR21540:SF0">
    <property type="entry name" value="PHD FAMILY PROTEIN"/>
    <property type="match status" value="1"/>
</dbReference>
<feature type="compositionally biased region" description="Acidic residues" evidence="2">
    <location>
        <begin position="111"/>
        <end position="121"/>
    </location>
</feature>